<dbReference type="InterPro" id="IPR036259">
    <property type="entry name" value="MFS_trans_sf"/>
</dbReference>
<feature type="transmembrane region" description="Helical" evidence="5">
    <location>
        <begin position="49"/>
        <end position="70"/>
    </location>
</feature>
<keyword evidence="3 5" id="KW-1133">Transmembrane helix</keyword>
<keyword evidence="8" id="KW-1185">Reference proteome</keyword>
<proteinExistence type="predicted"/>
<feature type="transmembrane region" description="Helical" evidence="5">
    <location>
        <begin position="163"/>
        <end position="184"/>
    </location>
</feature>
<feature type="transmembrane region" description="Helical" evidence="5">
    <location>
        <begin position="407"/>
        <end position="435"/>
    </location>
</feature>
<evidence type="ECO:0000256" key="4">
    <source>
        <dbReference type="ARBA" id="ARBA00023136"/>
    </source>
</evidence>
<dbReference type="AlphaFoldDB" id="A0AAV8VQQ7"/>
<accession>A0AAV8VQQ7</accession>
<evidence type="ECO:0000256" key="5">
    <source>
        <dbReference type="SAM" id="Phobius"/>
    </source>
</evidence>
<evidence type="ECO:0000259" key="6">
    <source>
        <dbReference type="PROSITE" id="PS50850"/>
    </source>
</evidence>
<evidence type="ECO:0000256" key="1">
    <source>
        <dbReference type="ARBA" id="ARBA00004141"/>
    </source>
</evidence>
<keyword evidence="2 5" id="KW-0812">Transmembrane</keyword>
<feature type="transmembrane region" description="Helical" evidence="5">
    <location>
        <begin position="121"/>
        <end position="143"/>
    </location>
</feature>
<name>A0AAV8VQQ7_9CUCU</name>
<dbReference type="InterPro" id="IPR005828">
    <property type="entry name" value="MFS_sugar_transport-like"/>
</dbReference>
<dbReference type="GO" id="GO:0016020">
    <property type="term" value="C:membrane"/>
    <property type="evidence" value="ECO:0007669"/>
    <property type="project" value="UniProtKB-SubCell"/>
</dbReference>
<protein>
    <recommendedName>
        <fullName evidence="6">Major facilitator superfamily (MFS) profile domain-containing protein</fullName>
    </recommendedName>
</protein>
<dbReference type="EMBL" id="JANEYG010000041">
    <property type="protein sequence ID" value="KAJ8916504.1"/>
    <property type="molecule type" value="Genomic_DNA"/>
</dbReference>
<evidence type="ECO:0000256" key="3">
    <source>
        <dbReference type="ARBA" id="ARBA00022989"/>
    </source>
</evidence>
<feature type="transmembrane region" description="Helical" evidence="5">
    <location>
        <begin position="349"/>
        <end position="370"/>
    </location>
</feature>
<organism evidence="7 8">
    <name type="scientific">Exocentrus adspersus</name>
    <dbReference type="NCBI Taxonomy" id="1586481"/>
    <lineage>
        <taxon>Eukaryota</taxon>
        <taxon>Metazoa</taxon>
        <taxon>Ecdysozoa</taxon>
        <taxon>Arthropoda</taxon>
        <taxon>Hexapoda</taxon>
        <taxon>Insecta</taxon>
        <taxon>Pterygota</taxon>
        <taxon>Neoptera</taxon>
        <taxon>Endopterygota</taxon>
        <taxon>Coleoptera</taxon>
        <taxon>Polyphaga</taxon>
        <taxon>Cucujiformia</taxon>
        <taxon>Chrysomeloidea</taxon>
        <taxon>Cerambycidae</taxon>
        <taxon>Lamiinae</taxon>
        <taxon>Acanthocinini</taxon>
        <taxon>Exocentrus</taxon>
    </lineage>
</organism>
<comment type="caution">
    <text evidence="7">The sequence shown here is derived from an EMBL/GenBank/DDBJ whole genome shotgun (WGS) entry which is preliminary data.</text>
</comment>
<dbReference type="PANTHER" id="PTHR48021">
    <property type="match status" value="1"/>
</dbReference>
<dbReference type="Proteomes" id="UP001159042">
    <property type="component" value="Unassembled WGS sequence"/>
</dbReference>
<dbReference type="PROSITE" id="PS50850">
    <property type="entry name" value="MFS"/>
    <property type="match status" value="1"/>
</dbReference>
<feature type="transmembrane region" description="Helical" evidence="5">
    <location>
        <begin position="90"/>
        <end position="109"/>
    </location>
</feature>
<feature type="transmembrane region" description="Helical" evidence="5">
    <location>
        <begin position="288"/>
        <end position="308"/>
    </location>
</feature>
<evidence type="ECO:0000313" key="7">
    <source>
        <dbReference type="EMBL" id="KAJ8916504.1"/>
    </source>
</evidence>
<dbReference type="SUPFAM" id="SSF103473">
    <property type="entry name" value="MFS general substrate transporter"/>
    <property type="match status" value="1"/>
</dbReference>
<evidence type="ECO:0000313" key="8">
    <source>
        <dbReference type="Proteomes" id="UP001159042"/>
    </source>
</evidence>
<dbReference type="InterPro" id="IPR050549">
    <property type="entry name" value="MFS_Trehalose_Transporter"/>
</dbReference>
<reference evidence="7 8" key="1">
    <citation type="journal article" date="2023" name="Insect Mol. Biol.">
        <title>Genome sequencing provides insights into the evolution of gene families encoding plant cell wall-degrading enzymes in longhorned beetles.</title>
        <authorList>
            <person name="Shin N.R."/>
            <person name="Okamura Y."/>
            <person name="Kirsch R."/>
            <person name="Pauchet Y."/>
        </authorList>
    </citation>
    <scope>NUCLEOTIDE SEQUENCE [LARGE SCALE GENOMIC DNA]</scope>
    <source>
        <strain evidence="7">EAD_L_NR</strain>
    </source>
</reference>
<feature type="transmembrane region" description="Helical" evidence="5">
    <location>
        <begin position="382"/>
        <end position="401"/>
    </location>
</feature>
<gene>
    <name evidence="7" type="ORF">NQ315_000146</name>
</gene>
<dbReference type="InterPro" id="IPR020846">
    <property type="entry name" value="MFS_dom"/>
</dbReference>
<feature type="domain" description="Major facilitator superfamily (MFS) profile" evidence="6">
    <location>
        <begin position="46"/>
        <end position="439"/>
    </location>
</feature>
<dbReference type="GO" id="GO:0022857">
    <property type="term" value="F:transmembrane transporter activity"/>
    <property type="evidence" value="ECO:0007669"/>
    <property type="project" value="InterPro"/>
</dbReference>
<feature type="transmembrane region" description="Helical" evidence="5">
    <location>
        <begin position="252"/>
        <end position="273"/>
    </location>
</feature>
<feature type="transmembrane region" description="Helical" evidence="5">
    <location>
        <begin position="320"/>
        <end position="343"/>
    </location>
</feature>
<sequence>MKGDARNWMDLPRRICSKLAGSDDEKQTSGNKSGVIATRDFSPRLRQCYVTLGVILISISLGMVEGYSAILLPQLEDEGVMVIDYEMSSWIASIATLPTPLGCALGGLLMETIGRKTIHMLVCIPCLVGWIVLYFSTTTTHLLVGRFTTGVAVAHVFGTFTTWQNTALVGCVFPLACLAVMVKVPESPTFLAKKSKVAQAKEAFYWCRGYGEAAELELQELLSRQSALLKLPRKTIKEYVKNLTQNEFLKPLSILTVYFLTLQWTGINALTFYNVDIIEQILDSSSNVYTSMLVMDAVRLATSVLACYLMKRIGRRPHTLLSGIGTTTTLLILSAFCFGAQYWPQLKKYSVVALVVLIAYMAFVTVGLLSIPWAMMGGTLPFGAPSGLAALINYAFIFSVVKPTPWLLLNFGAGGTFLVYATAGLLGTGVLSIFLPETKNKPLHEIEDGFKEGT</sequence>
<dbReference type="Gene3D" id="1.20.1250.20">
    <property type="entry name" value="MFS general substrate transporter like domains"/>
    <property type="match status" value="2"/>
</dbReference>
<comment type="subcellular location">
    <subcellularLocation>
        <location evidence="1">Membrane</location>
        <topology evidence="1">Multi-pass membrane protein</topology>
    </subcellularLocation>
</comment>
<dbReference type="PANTHER" id="PTHR48021:SF68">
    <property type="entry name" value="MAJOR FACILITATOR SUPERFAMILY (MFS) PROFILE DOMAIN-CONTAINING PROTEIN"/>
    <property type="match status" value="1"/>
</dbReference>
<keyword evidence="4 5" id="KW-0472">Membrane</keyword>
<evidence type="ECO:0000256" key="2">
    <source>
        <dbReference type="ARBA" id="ARBA00022692"/>
    </source>
</evidence>
<dbReference type="Pfam" id="PF00083">
    <property type="entry name" value="Sugar_tr"/>
    <property type="match status" value="1"/>
</dbReference>